<dbReference type="AlphaFoldDB" id="A0A4R1BSI7"/>
<name>A0A4R1BSI7_9PROT</name>
<keyword evidence="1" id="KW-0328">Glycosyltransferase</keyword>
<comment type="caution">
    <text evidence="8">The sequence shown here is derived from an EMBL/GenBank/DDBJ whole genome shotgun (WGS) entry which is preliminary data.</text>
</comment>
<dbReference type="Pfam" id="PF10093">
    <property type="entry name" value="EarP"/>
    <property type="match status" value="1"/>
</dbReference>
<reference evidence="8 9" key="1">
    <citation type="submission" date="2019-03" db="EMBL/GenBank/DDBJ databases">
        <title>Genome sequence of Thiobacillaceae bacterium LSR1, a sulfur-oxidizing bacterium isolated from freshwater sediment.</title>
        <authorList>
            <person name="Li S."/>
        </authorList>
    </citation>
    <scope>NUCLEOTIDE SEQUENCE [LARGE SCALE GENOMIC DNA]</scope>
    <source>
        <strain evidence="8 9">LSR1</strain>
    </source>
</reference>
<protein>
    <recommendedName>
        <fullName evidence="5">Protein-arginine rhamnosyltransferase</fullName>
    </recommendedName>
    <alternativeName>
        <fullName evidence="6">EF-P arginine rhamnosyltransferase</fullName>
    </alternativeName>
</protein>
<proteinExistence type="inferred from homology"/>
<evidence type="ECO:0000256" key="5">
    <source>
        <dbReference type="ARBA" id="ARBA00024416"/>
    </source>
</evidence>
<keyword evidence="2" id="KW-0808">Transferase</keyword>
<accession>A0A4R1BSI7</accession>
<organism evidence="8 9">
    <name type="scientific">Parasulfuritortus cantonensis</name>
    <dbReference type="NCBI Taxonomy" id="2528202"/>
    <lineage>
        <taxon>Bacteria</taxon>
        <taxon>Pseudomonadati</taxon>
        <taxon>Pseudomonadota</taxon>
        <taxon>Betaproteobacteria</taxon>
        <taxon>Nitrosomonadales</taxon>
        <taxon>Thiobacillaceae</taxon>
        <taxon>Parasulfuritortus</taxon>
    </lineage>
</organism>
<dbReference type="EMBL" id="SJZB01000003">
    <property type="protein sequence ID" value="TCJ20195.1"/>
    <property type="molecule type" value="Genomic_DNA"/>
</dbReference>
<comment type="function">
    <text evidence="3">Protein-arginine rhamnosyltransferase that catalyzes the transfer of a single rhamnose to elongation factor P (EF-P) on 'Lys-32', a modification required for EF-P-dependent rescue of polyproline stalled ribosomes.</text>
</comment>
<dbReference type="InterPro" id="IPR016633">
    <property type="entry name" value="EarP"/>
</dbReference>
<dbReference type="GO" id="GO:0106361">
    <property type="term" value="F:protein-arginine rhamnosyltransferase activity"/>
    <property type="evidence" value="ECO:0007669"/>
    <property type="project" value="InterPro"/>
</dbReference>
<evidence type="ECO:0000256" key="7">
    <source>
        <dbReference type="ARBA" id="ARBA00048472"/>
    </source>
</evidence>
<evidence type="ECO:0000256" key="2">
    <source>
        <dbReference type="ARBA" id="ARBA00022679"/>
    </source>
</evidence>
<keyword evidence="9" id="KW-1185">Reference proteome</keyword>
<gene>
    <name evidence="8" type="ORF">EZJ19_01065</name>
</gene>
<dbReference type="RefSeq" id="WP_131444454.1">
    <property type="nucleotide sequence ID" value="NZ_SJZB01000003.1"/>
</dbReference>
<feature type="non-terminal residue" evidence="8">
    <location>
        <position position="57"/>
    </location>
</feature>
<sequence length="57" mass="6762">MRPGYDWDLFCAVVDNYGDIGITWRLARQLASEHRLRVRLWVDDLAAFRCLRPEIDP</sequence>
<comment type="similarity">
    <text evidence="4">Belongs to the glycosyltransferase 104 family.</text>
</comment>
<comment type="catalytic activity">
    <reaction evidence="7">
        <text>dTDP-beta-L-rhamnose + L-arginyl-[protein] = N(omega)-(alpha-L-rhamnosyl)-L-arginyl-[protein] + dTDP + H(+)</text>
        <dbReference type="Rhea" id="RHEA:66692"/>
        <dbReference type="Rhea" id="RHEA-COMP:10532"/>
        <dbReference type="Rhea" id="RHEA-COMP:17096"/>
        <dbReference type="ChEBI" id="CHEBI:15378"/>
        <dbReference type="ChEBI" id="CHEBI:29965"/>
        <dbReference type="ChEBI" id="CHEBI:57510"/>
        <dbReference type="ChEBI" id="CHEBI:58369"/>
        <dbReference type="ChEBI" id="CHEBI:167445"/>
    </reaction>
    <physiologicalReaction direction="left-to-right" evidence="7">
        <dbReference type="Rhea" id="RHEA:66693"/>
    </physiologicalReaction>
</comment>
<dbReference type="OrthoDB" id="209085at2"/>
<evidence type="ECO:0000313" key="8">
    <source>
        <dbReference type="EMBL" id="TCJ20195.1"/>
    </source>
</evidence>
<evidence type="ECO:0000256" key="4">
    <source>
        <dbReference type="ARBA" id="ARBA00024346"/>
    </source>
</evidence>
<dbReference type="Proteomes" id="UP000295443">
    <property type="component" value="Unassembled WGS sequence"/>
</dbReference>
<evidence type="ECO:0000256" key="1">
    <source>
        <dbReference type="ARBA" id="ARBA00022676"/>
    </source>
</evidence>
<evidence type="ECO:0000313" key="9">
    <source>
        <dbReference type="Proteomes" id="UP000295443"/>
    </source>
</evidence>
<evidence type="ECO:0000256" key="3">
    <source>
        <dbReference type="ARBA" id="ARBA00024303"/>
    </source>
</evidence>
<evidence type="ECO:0000256" key="6">
    <source>
        <dbReference type="ARBA" id="ARBA00030025"/>
    </source>
</evidence>